<dbReference type="Proteomes" id="UP000240490">
    <property type="component" value="Unassembled WGS sequence"/>
</dbReference>
<protein>
    <submittedName>
        <fullName evidence="2">Uncharacterized protein</fullName>
    </submittedName>
</protein>
<comment type="caution">
    <text evidence="2">The sequence shown here is derived from an EMBL/GenBank/DDBJ whole genome shotgun (WGS) entry which is preliminary data.</text>
</comment>
<evidence type="ECO:0000313" key="3">
    <source>
        <dbReference type="Proteomes" id="UP000240490"/>
    </source>
</evidence>
<gene>
    <name evidence="2" type="ORF">B9Q08_02550</name>
</gene>
<feature type="transmembrane region" description="Helical" evidence="1">
    <location>
        <begin position="12"/>
        <end position="30"/>
    </location>
</feature>
<reference evidence="2 3" key="1">
    <citation type="submission" date="2017-04" db="EMBL/GenBank/DDBJ databases">
        <title>Novel microbial lineages endemic to geothermal iron-oxide mats fill important gaps in the evolutionary history of Archaea.</title>
        <authorList>
            <person name="Jay Z.J."/>
            <person name="Beam J.P."/>
            <person name="Dlakic M."/>
            <person name="Rusch D.B."/>
            <person name="Kozubal M.A."/>
            <person name="Inskeep W.P."/>
        </authorList>
    </citation>
    <scope>NUCLEOTIDE SEQUENCE [LARGE SCALE GENOMIC DNA]</scope>
    <source>
        <strain evidence="2">ECH_B_SAG-M15</strain>
    </source>
</reference>
<evidence type="ECO:0000313" key="2">
    <source>
        <dbReference type="EMBL" id="PSN91569.1"/>
    </source>
</evidence>
<dbReference type="EMBL" id="NEXJ01000044">
    <property type="protein sequence ID" value="PSN91569.1"/>
    <property type="molecule type" value="Genomic_DNA"/>
</dbReference>
<keyword evidence="1" id="KW-1133">Transmembrane helix</keyword>
<sequence>MPRLNTTTKAQIRVFEALLALTIISIALLTPKPSPIQPNQPSNSAHTILNYIVYTGILQYGLNHPAQLAQTLDAITTNKPWVLQVYSCADNKVILEAQNGEVIQSTSAIAFIYSPTCAYAILQIG</sequence>
<dbReference type="AlphaFoldDB" id="A0A2R6AYX0"/>
<name>A0A2R6AYX0_9ARCH</name>
<accession>A0A2R6AYX0</accession>
<organism evidence="2 3">
    <name type="scientific">Candidatus Marsarchaeota G2 archaeon ECH_B_SAG-M15</name>
    <dbReference type="NCBI Taxonomy" id="1978162"/>
    <lineage>
        <taxon>Archaea</taxon>
        <taxon>Candidatus Marsarchaeota</taxon>
        <taxon>Candidatus Marsarchaeota group 2</taxon>
    </lineage>
</organism>
<keyword evidence="1" id="KW-0472">Membrane</keyword>
<keyword evidence="1" id="KW-0812">Transmembrane</keyword>
<evidence type="ECO:0000256" key="1">
    <source>
        <dbReference type="SAM" id="Phobius"/>
    </source>
</evidence>
<proteinExistence type="predicted"/>